<organism evidence="2">
    <name type="scientific">uncultured Bacillus sp</name>
    <dbReference type="NCBI Taxonomy" id="83428"/>
    <lineage>
        <taxon>Bacteria</taxon>
        <taxon>Bacillati</taxon>
        <taxon>Bacillota</taxon>
        <taxon>Bacilli</taxon>
        <taxon>Bacillales</taxon>
        <taxon>Bacillaceae</taxon>
        <taxon>Bacillus</taxon>
        <taxon>environmental samples</taxon>
    </lineage>
</organism>
<name>A0A060BW97_9BACI</name>
<accession>A0A060BW97</accession>
<feature type="domain" description="Glycosyl hydrolase family 13 catalytic" evidence="1">
    <location>
        <begin position="4"/>
        <end position="44"/>
    </location>
</feature>
<dbReference type="EMBL" id="KF119634">
    <property type="protein sequence ID" value="AIA86902.1"/>
    <property type="molecule type" value="Genomic_DNA"/>
</dbReference>
<protein>
    <submittedName>
        <fullName evidence="2">Alpha-amylase</fullName>
    </submittedName>
</protein>
<evidence type="ECO:0000313" key="2">
    <source>
        <dbReference type="EMBL" id="AIA86902.1"/>
    </source>
</evidence>
<dbReference type="InterPro" id="IPR017853">
    <property type="entry name" value="GH"/>
</dbReference>
<dbReference type="PANTHER" id="PTHR10357">
    <property type="entry name" value="ALPHA-AMYLASE FAMILY MEMBER"/>
    <property type="match status" value="1"/>
</dbReference>
<dbReference type="GO" id="GO:0009313">
    <property type="term" value="P:oligosaccharide catabolic process"/>
    <property type="evidence" value="ECO:0007669"/>
    <property type="project" value="TreeGrafter"/>
</dbReference>
<dbReference type="GO" id="GO:0004556">
    <property type="term" value="F:alpha-amylase activity"/>
    <property type="evidence" value="ECO:0007669"/>
    <property type="project" value="TreeGrafter"/>
</dbReference>
<dbReference type="PANTHER" id="PTHR10357:SF179">
    <property type="entry name" value="NEUTRAL AND BASIC AMINO ACID TRANSPORT PROTEIN RBAT"/>
    <property type="match status" value="1"/>
</dbReference>
<dbReference type="Pfam" id="PF00128">
    <property type="entry name" value="Alpha-amylase"/>
    <property type="match status" value="1"/>
</dbReference>
<dbReference type="AlphaFoldDB" id="A0A060BW97"/>
<dbReference type="InterPro" id="IPR006047">
    <property type="entry name" value="GH13_cat_dom"/>
</dbReference>
<sequence length="56" mass="6256">MEMGIGDIKGIISRLDYLAELGIGGIWLSPVYQSPNDDNGYDYFSIMSLLWTNLAQ</sequence>
<reference evidence="2" key="1">
    <citation type="journal article" date="2013" name="Environ. Microbiol.">
        <title>Seasonally variable intestinal metagenomes of the red palm weevil (Rhynchophorus ferrugineus).</title>
        <authorList>
            <person name="Jia S."/>
            <person name="Zhang X."/>
            <person name="Zhang G."/>
            <person name="Yin A."/>
            <person name="Zhang S."/>
            <person name="Li F."/>
            <person name="Wang L."/>
            <person name="Zhao D."/>
            <person name="Yun Q."/>
            <person name="Tala"/>
            <person name="Wang J."/>
            <person name="Sun G."/>
            <person name="Baabdullah M."/>
            <person name="Yu X."/>
            <person name="Hu S."/>
            <person name="Al-Mssallem I.S."/>
            <person name="Yu J."/>
        </authorList>
    </citation>
    <scope>NUCLEOTIDE SEQUENCE</scope>
</reference>
<evidence type="ECO:0000259" key="1">
    <source>
        <dbReference type="Pfam" id="PF00128"/>
    </source>
</evidence>
<dbReference type="SUPFAM" id="SSF51445">
    <property type="entry name" value="(Trans)glycosidases"/>
    <property type="match status" value="1"/>
</dbReference>
<proteinExistence type="predicted"/>
<dbReference type="Gene3D" id="3.20.20.80">
    <property type="entry name" value="Glycosidases"/>
    <property type="match status" value="1"/>
</dbReference>